<organism evidence="1 2">
    <name type="scientific">Ranatra chinensis</name>
    <dbReference type="NCBI Taxonomy" id="642074"/>
    <lineage>
        <taxon>Eukaryota</taxon>
        <taxon>Metazoa</taxon>
        <taxon>Ecdysozoa</taxon>
        <taxon>Arthropoda</taxon>
        <taxon>Hexapoda</taxon>
        <taxon>Insecta</taxon>
        <taxon>Pterygota</taxon>
        <taxon>Neoptera</taxon>
        <taxon>Paraneoptera</taxon>
        <taxon>Hemiptera</taxon>
        <taxon>Heteroptera</taxon>
        <taxon>Panheteroptera</taxon>
        <taxon>Nepomorpha</taxon>
        <taxon>Nepidae</taxon>
        <taxon>Ranatrinae</taxon>
        <taxon>Ranatra</taxon>
    </lineage>
</organism>
<evidence type="ECO:0000313" key="1">
    <source>
        <dbReference type="EMBL" id="KAL1130491.1"/>
    </source>
</evidence>
<protein>
    <submittedName>
        <fullName evidence="1">Uncharacterized protein</fullName>
    </submittedName>
</protein>
<comment type="caution">
    <text evidence="1">The sequence shown here is derived from an EMBL/GenBank/DDBJ whole genome shotgun (WGS) entry which is preliminary data.</text>
</comment>
<sequence length="164" mass="18400">MASKRRNIFYEKNTTEINIKRKRPLLGCTPSGCPPDFVAPSNTLRSISESRYATFAFTSSSFQKPFTPNNAFSSVKSIGNRILVWSHYEATDVFLRDMSPCRNYHRGSDRGPRWISNPDLTEVIDAIVEVSSSSGFLTVVEHFRFAALQGPILPHTKGRVVNGE</sequence>
<dbReference type="Proteomes" id="UP001558652">
    <property type="component" value="Unassembled WGS sequence"/>
</dbReference>
<dbReference type="AlphaFoldDB" id="A0ABD0YH14"/>
<name>A0ABD0YH14_9HEMI</name>
<proteinExistence type="predicted"/>
<keyword evidence="2" id="KW-1185">Reference proteome</keyword>
<reference evidence="1 2" key="1">
    <citation type="submission" date="2024-07" db="EMBL/GenBank/DDBJ databases">
        <title>Chromosome-level genome assembly of the water stick insect Ranatra chinensis (Heteroptera: Nepidae).</title>
        <authorList>
            <person name="Liu X."/>
        </authorList>
    </citation>
    <scope>NUCLEOTIDE SEQUENCE [LARGE SCALE GENOMIC DNA]</scope>
    <source>
        <strain evidence="1">Cailab_2021Rc</strain>
        <tissue evidence="1">Muscle</tissue>
    </source>
</reference>
<gene>
    <name evidence="1" type="ORF">AAG570_011739</name>
</gene>
<dbReference type="EMBL" id="JBFDAA010000007">
    <property type="protein sequence ID" value="KAL1130491.1"/>
    <property type="molecule type" value="Genomic_DNA"/>
</dbReference>
<evidence type="ECO:0000313" key="2">
    <source>
        <dbReference type="Proteomes" id="UP001558652"/>
    </source>
</evidence>
<accession>A0ABD0YH14</accession>